<evidence type="ECO:0000256" key="6">
    <source>
        <dbReference type="ARBA" id="ARBA00023242"/>
    </source>
</evidence>
<keyword evidence="5" id="KW-0804">Transcription</keyword>
<dbReference type="AlphaFoldDB" id="A0A8C6J524"/>
<dbReference type="FunFam" id="3.30.70.330:FF:000094">
    <property type="entry name" value="SR-related CTD associated factor 8"/>
    <property type="match status" value="1"/>
</dbReference>
<feature type="compositionally biased region" description="Pro residues" evidence="7">
    <location>
        <begin position="346"/>
        <end position="360"/>
    </location>
</feature>
<dbReference type="InterPro" id="IPR034369">
    <property type="entry name" value="SCAF4_RRM"/>
</dbReference>
<accession>A0A8C6J524</accession>
<dbReference type="InterPro" id="IPR051485">
    <property type="entry name" value="SR-CTD_assoc_factor"/>
</dbReference>
<evidence type="ECO:0000256" key="5">
    <source>
        <dbReference type="ARBA" id="ARBA00023163"/>
    </source>
</evidence>
<dbReference type="SUPFAM" id="SSF48464">
    <property type="entry name" value="ENTH/VHS domain"/>
    <property type="match status" value="1"/>
</dbReference>
<dbReference type="Proteomes" id="UP000694405">
    <property type="component" value="Chromosome 2"/>
</dbReference>
<feature type="compositionally biased region" description="Polar residues" evidence="7">
    <location>
        <begin position="731"/>
        <end position="750"/>
    </location>
</feature>
<dbReference type="FunFam" id="1.25.40.90:FF:000004">
    <property type="entry name" value="splicing factor, arginine/serine-rich 15"/>
    <property type="match status" value="1"/>
</dbReference>
<evidence type="ECO:0000313" key="8">
    <source>
        <dbReference type="Ensembl" id="ENSMUNP00000007228.1"/>
    </source>
</evidence>
<feature type="region of interest" description="Disordered" evidence="7">
    <location>
        <begin position="333"/>
        <end position="471"/>
    </location>
</feature>
<dbReference type="Pfam" id="PF00076">
    <property type="entry name" value="RRM_1"/>
    <property type="match status" value="1"/>
</dbReference>
<feature type="region of interest" description="Disordered" evidence="7">
    <location>
        <begin position="143"/>
        <end position="176"/>
    </location>
</feature>
<keyword evidence="6" id="KW-0539">Nucleus</keyword>
<dbReference type="PROSITE" id="PS51391">
    <property type="entry name" value="CID"/>
    <property type="match status" value="1"/>
</dbReference>
<dbReference type="GO" id="GO:0003723">
    <property type="term" value="F:RNA binding"/>
    <property type="evidence" value="ECO:0007669"/>
    <property type="project" value="UniProtKB-UniRule"/>
</dbReference>
<feature type="compositionally biased region" description="Basic and acidic residues" evidence="7">
    <location>
        <begin position="898"/>
        <end position="910"/>
    </location>
</feature>
<dbReference type="SMART" id="SM00360">
    <property type="entry name" value="RRM"/>
    <property type="match status" value="1"/>
</dbReference>
<reference evidence="8" key="3">
    <citation type="submission" date="2025-09" db="UniProtKB">
        <authorList>
            <consortium name="Ensembl"/>
        </authorList>
    </citation>
    <scope>IDENTIFICATION</scope>
</reference>
<feature type="compositionally biased region" description="Basic and acidic residues" evidence="7">
    <location>
        <begin position="449"/>
        <end position="464"/>
    </location>
</feature>
<feature type="region of interest" description="Disordered" evidence="7">
    <location>
        <begin position="235"/>
        <end position="311"/>
    </location>
</feature>
<dbReference type="OMA" id="TVPPPQX"/>
<feature type="compositionally biased region" description="Basic residues" evidence="7">
    <location>
        <begin position="406"/>
        <end position="447"/>
    </location>
</feature>
<dbReference type="InterPro" id="IPR006569">
    <property type="entry name" value="CID_dom"/>
</dbReference>
<evidence type="ECO:0000313" key="9">
    <source>
        <dbReference type="Proteomes" id="UP000694405"/>
    </source>
</evidence>
<feature type="compositionally biased region" description="Pro residues" evidence="7">
    <location>
        <begin position="856"/>
        <end position="880"/>
    </location>
</feature>
<feature type="compositionally biased region" description="Polar residues" evidence="7">
    <location>
        <begin position="282"/>
        <end position="291"/>
    </location>
</feature>
<dbReference type="CDD" id="cd17005">
    <property type="entry name" value="CID_SFRS15_SCAF4"/>
    <property type="match status" value="1"/>
</dbReference>
<dbReference type="GO" id="GO:1990269">
    <property type="term" value="F:RNA polymerase II C-terminal domain phosphoserine binding"/>
    <property type="evidence" value="ECO:0007669"/>
    <property type="project" value="TreeGrafter"/>
</dbReference>
<dbReference type="InterPro" id="IPR012677">
    <property type="entry name" value="Nucleotide-bd_a/b_plait_sf"/>
</dbReference>
<feature type="compositionally biased region" description="Polar residues" evidence="7">
    <location>
        <begin position="143"/>
        <end position="153"/>
    </location>
</feature>
<sequence>MEAVNAFNQELFSLMEMKPPISRAKMILITKAAIKAIKLYKHVVQIVEKFIKKCKPEYKVPGLYVIDSIVRQSRHQFGTDKDVFGPRFSKNITATFQYLYLCPSEDKSKIVRVLNLWQKNGVFKIEIIQPLLDMAAGTSATAPMTENATNNEGSPPPPAKVASEPPQVTANSVPTVPQLPSSDAFAAVAQLFQTTQGQQLQQILQTFQQPQKPQSPVIDNTVMAQVQAITAQLKTTAAQQPEQKAAFPPPEQKTSFDKKLLDRFDYDDEPEAVEDSKKEDSAPSSVSQQPTFGFPAEGMQQPVFPQLPNMDPFQQRMMGMQQDPMRHQVPLPPNGQMPGFGLLPTPQYPPMAQPVIPPAAPAQQSFQAPFPVQSESHMQKPHQQDMEVEQPPAQEGKRHVSDNRKSRSRSASRSPKRRRSRSGSRSRRSRHRRSRSRSRDRRRHSPKSRSQERRERERERERRSKGLPQIKSETVSVCSTTLWVGQLDKRTTQQDVGSLLEEFGPIESINMIPPRGCAYIVMVHRQDAYRALQKLSRGNFKVNQKSIKIAWALNKGIKPDYKQYWDVELGVTYIPWDKVKPEDLESFCEGGMLDNETLCPEWKGIPKKSENEVAQNGGAEAAHNEPVSPIPKALPVPMPVPMPAPITVPPPQVPPHPSGPPVVGALQPPAFTAPLGIPPPGFAPGVPPPPPPPFLRPGFNPMHLPPGFLPPGPPPPITPPVSVPHTPAVNIPNSTATGVNEDTTKDSSIGNPIPTVVSGSRGTAETTESSKIYGTVPPPTNAPAPVTQAIPHLGTQGVAPPPPAPVVGLQTPSTGLLGARPGLIPLQRPPGMPPPPLQRFPLMPPRHMPHHMMHRGPPPGPGGFGMPPPHGMKTPFPPPGHFVRPGGMPGSGAPGGPEENRDGRQYRNDRQTFTPNRDQERFGRRSYGNRVENDRDRYGNRNDERDHERLGSRDRREWGRRSPERDRHRDLEDRNRRSGGHRDRERDSRDRESRRDKEETRGKEKQEMTDRADSDKNHESHGSKMGDADIVSKLTSGDSEPTGVKPAEELTPAATSSLEQAEKDLGSVSEAPR</sequence>
<dbReference type="GO" id="GO:2000805">
    <property type="term" value="P:negative regulation of termination of RNA polymerase II transcription, poly(A)-coupled"/>
    <property type="evidence" value="ECO:0007669"/>
    <property type="project" value="TreeGrafter"/>
</dbReference>
<dbReference type="InterPro" id="IPR008942">
    <property type="entry name" value="ENTH_VHS"/>
</dbReference>
<feature type="compositionally biased region" description="Polar residues" evidence="7">
    <location>
        <begin position="757"/>
        <end position="772"/>
    </location>
</feature>
<evidence type="ECO:0000256" key="2">
    <source>
        <dbReference type="ARBA" id="ARBA00022553"/>
    </source>
</evidence>
<keyword evidence="9" id="KW-1185">Reference proteome</keyword>
<keyword evidence="4" id="KW-0805">Transcription regulation</keyword>
<dbReference type="InterPro" id="IPR035979">
    <property type="entry name" value="RBD_domain_sf"/>
</dbReference>
<dbReference type="Gene3D" id="1.25.40.90">
    <property type="match status" value="1"/>
</dbReference>
<keyword evidence="3" id="KW-0694">RNA-binding</keyword>
<evidence type="ECO:0000256" key="7">
    <source>
        <dbReference type="SAM" id="MobiDB-lite"/>
    </source>
</evidence>
<organism evidence="8 9">
    <name type="scientific">Melopsittacus undulatus</name>
    <name type="common">Budgerigar</name>
    <name type="synonym">Psittacus undulatus</name>
    <dbReference type="NCBI Taxonomy" id="13146"/>
    <lineage>
        <taxon>Eukaryota</taxon>
        <taxon>Metazoa</taxon>
        <taxon>Chordata</taxon>
        <taxon>Craniata</taxon>
        <taxon>Vertebrata</taxon>
        <taxon>Euteleostomi</taxon>
        <taxon>Archelosauria</taxon>
        <taxon>Archosauria</taxon>
        <taxon>Dinosauria</taxon>
        <taxon>Saurischia</taxon>
        <taxon>Theropoda</taxon>
        <taxon>Coelurosauria</taxon>
        <taxon>Aves</taxon>
        <taxon>Neognathae</taxon>
        <taxon>Neoaves</taxon>
        <taxon>Telluraves</taxon>
        <taxon>Australaves</taxon>
        <taxon>Psittaciformes</taxon>
        <taxon>Psittaculidae</taxon>
        <taxon>Melopsittacus</taxon>
    </lineage>
</organism>
<reference evidence="8" key="1">
    <citation type="submission" date="2020-03" db="EMBL/GenBank/DDBJ databases">
        <title>Melopsittacus undulatus (budgerigar) genome, bMelUnd1, maternal haplotype with Z.</title>
        <authorList>
            <person name="Gedman G."/>
            <person name="Mountcastle J."/>
            <person name="Haase B."/>
            <person name="Formenti G."/>
            <person name="Wright T."/>
            <person name="Apodaca J."/>
            <person name="Pelan S."/>
            <person name="Chow W."/>
            <person name="Rhie A."/>
            <person name="Howe K."/>
            <person name="Fedrigo O."/>
            <person name="Jarvis E.D."/>
        </authorList>
    </citation>
    <scope>NUCLEOTIDE SEQUENCE [LARGE SCALE GENOMIC DNA]</scope>
</reference>
<feature type="compositionally biased region" description="Basic and acidic residues" evidence="7">
    <location>
        <begin position="395"/>
        <end position="405"/>
    </location>
</feature>
<dbReference type="Ensembl" id="ENSMUNT00000008371.2">
    <property type="protein sequence ID" value="ENSMUNP00000007228.1"/>
    <property type="gene ID" value="ENSMUNG00000005794.2"/>
</dbReference>
<reference evidence="8" key="2">
    <citation type="submission" date="2025-08" db="UniProtKB">
        <authorList>
            <consortium name="Ensembl"/>
        </authorList>
    </citation>
    <scope>IDENTIFICATION</scope>
</reference>
<feature type="region of interest" description="Disordered" evidence="7">
    <location>
        <begin position="844"/>
        <end position="1073"/>
    </location>
</feature>
<evidence type="ECO:0000256" key="3">
    <source>
        <dbReference type="ARBA" id="ARBA00022884"/>
    </source>
</evidence>
<keyword evidence="2" id="KW-0597">Phosphoprotein</keyword>
<dbReference type="CDD" id="cd12461">
    <property type="entry name" value="RRM_SCAF4"/>
    <property type="match status" value="1"/>
</dbReference>
<feature type="compositionally biased region" description="Low complexity" evidence="7">
    <location>
        <begin position="361"/>
        <end position="374"/>
    </location>
</feature>
<evidence type="ECO:0000256" key="1">
    <source>
        <dbReference type="ARBA" id="ARBA00004123"/>
    </source>
</evidence>
<dbReference type="PANTHER" id="PTHR23140:SF3">
    <property type="entry name" value="SR-RELATED AND CTD-ASSOCIATED FACTOR 4"/>
    <property type="match status" value="1"/>
</dbReference>
<dbReference type="SMART" id="SM00582">
    <property type="entry name" value="RPR"/>
    <property type="match status" value="1"/>
</dbReference>
<dbReference type="GO" id="GO:0005634">
    <property type="term" value="C:nucleus"/>
    <property type="evidence" value="ECO:0007669"/>
    <property type="project" value="UniProtKB-SubCell"/>
</dbReference>
<dbReference type="InterPro" id="IPR000504">
    <property type="entry name" value="RRM_dom"/>
</dbReference>
<protein>
    <submittedName>
        <fullName evidence="8">Uncharacterized protein</fullName>
    </submittedName>
</protein>
<dbReference type="PROSITE" id="PS50102">
    <property type="entry name" value="RRM"/>
    <property type="match status" value="1"/>
</dbReference>
<gene>
    <name evidence="8" type="primary">LOC101880002</name>
</gene>
<dbReference type="Gene3D" id="3.30.70.330">
    <property type="match status" value="1"/>
</dbReference>
<comment type="subcellular location">
    <subcellularLocation>
        <location evidence="1">Nucleus</location>
    </subcellularLocation>
</comment>
<feature type="region of interest" description="Disordered" evidence="7">
    <location>
        <begin position="731"/>
        <end position="777"/>
    </location>
</feature>
<proteinExistence type="predicted"/>
<dbReference type="Pfam" id="PF04818">
    <property type="entry name" value="CID"/>
    <property type="match status" value="1"/>
</dbReference>
<feature type="compositionally biased region" description="Basic and acidic residues" evidence="7">
    <location>
        <begin position="931"/>
        <end position="1027"/>
    </location>
</feature>
<feature type="compositionally biased region" description="Basic and acidic residues" evidence="7">
    <location>
        <begin position="254"/>
        <end position="264"/>
    </location>
</feature>
<evidence type="ECO:0000256" key="4">
    <source>
        <dbReference type="ARBA" id="ARBA00023015"/>
    </source>
</evidence>
<dbReference type="SUPFAM" id="SSF54928">
    <property type="entry name" value="RNA-binding domain, RBD"/>
    <property type="match status" value="1"/>
</dbReference>
<name>A0A8C6J524_MELUD</name>
<dbReference type="PANTHER" id="PTHR23140">
    <property type="entry name" value="RNA PROCESSING PROTEIN LD23810P"/>
    <property type="match status" value="1"/>
</dbReference>